<dbReference type="InterPro" id="IPR017853">
    <property type="entry name" value="GH"/>
</dbReference>
<dbReference type="PANTHER" id="PTHR32227">
    <property type="entry name" value="GLUCAN ENDO-1,3-BETA-GLUCOSIDASE BG1-RELATED-RELATED"/>
    <property type="match status" value="1"/>
</dbReference>
<feature type="region of interest" description="Disordered" evidence="5">
    <location>
        <begin position="255"/>
        <end position="278"/>
    </location>
</feature>
<dbReference type="InterPro" id="IPR000490">
    <property type="entry name" value="Glyco_hydro_17"/>
</dbReference>
<evidence type="ECO:0000256" key="1">
    <source>
        <dbReference type="ARBA" id="ARBA00008773"/>
    </source>
</evidence>
<keyword evidence="3" id="KW-0326">Glycosidase</keyword>
<feature type="signal peptide" evidence="6">
    <location>
        <begin position="1"/>
        <end position="29"/>
    </location>
</feature>
<keyword evidence="2" id="KW-0378">Hydrolase</keyword>
<feature type="chain" id="PRO_5032919649" evidence="6">
    <location>
        <begin position="30"/>
        <end position="350"/>
    </location>
</feature>
<evidence type="ECO:0000256" key="4">
    <source>
        <dbReference type="RuleBase" id="RU004335"/>
    </source>
</evidence>
<dbReference type="Gene3D" id="3.20.20.80">
    <property type="entry name" value="Glycosidases"/>
    <property type="match status" value="1"/>
</dbReference>
<name>A0A830B2R8_9LAMI</name>
<evidence type="ECO:0000313" key="7">
    <source>
        <dbReference type="EMBL" id="GFP81427.1"/>
    </source>
</evidence>
<comment type="caution">
    <text evidence="7">The sequence shown here is derived from an EMBL/GenBank/DDBJ whole genome shotgun (WGS) entry which is preliminary data.</text>
</comment>
<keyword evidence="8" id="KW-1185">Reference proteome</keyword>
<dbReference type="GO" id="GO:0005975">
    <property type="term" value="P:carbohydrate metabolic process"/>
    <property type="evidence" value="ECO:0007669"/>
    <property type="project" value="InterPro"/>
</dbReference>
<proteinExistence type="inferred from homology"/>
<reference evidence="7" key="1">
    <citation type="submission" date="2020-07" db="EMBL/GenBank/DDBJ databases">
        <title>Ethylene signaling mediates host invasion by parasitic plants.</title>
        <authorList>
            <person name="Yoshida S."/>
        </authorList>
    </citation>
    <scope>NUCLEOTIDE SEQUENCE</scope>
    <source>
        <strain evidence="7">Okayama</strain>
    </source>
</reference>
<dbReference type="EMBL" id="BMAC01000029">
    <property type="protein sequence ID" value="GFP81427.1"/>
    <property type="molecule type" value="Genomic_DNA"/>
</dbReference>
<dbReference type="SUPFAM" id="SSF51445">
    <property type="entry name" value="(Trans)glycosidases"/>
    <property type="match status" value="1"/>
</dbReference>
<evidence type="ECO:0000256" key="6">
    <source>
        <dbReference type="SAM" id="SignalP"/>
    </source>
</evidence>
<evidence type="ECO:0000256" key="2">
    <source>
        <dbReference type="ARBA" id="ARBA00022801"/>
    </source>
</evidence>
<organism evidence="7 8">
    <name type="scientific">Phtheirospermum japonicum</name>
    <dbReference type="NCBI Taxonomy" id="374723"/>
    <lineage>
        <taxon>Eukaryota</taxon>
        <taxon>Viridiplantae</taxon>
        <taxon>Streptophyta</taxon>
        <taxon>Embryophyta</taxon>
        <taxon>Tracheophyta</taxon>
        <taxon>Spermatophyta</taxon>
        <taxon>Magnoliopsida</taxon>
        <taxon>eudicotyledons</taxon>
        <taxon>Gunneridae</taxon>
        <taxon>Pentapetalae</taxon>
        <taxon>asterids</taxon>
        <taxon>lamiids</taxon>
        <taxon>Lamiales</taxon>
        <taxon>Orobanchaceae</taxon>
        <taxon>Orobanchaceae incertae sedis</taxon>
        <taxon>Phtheirospermum</taxon>
    </lineage>
</organism>
<sequence>MAIAANHFMSAMLMLGLLIIALSLDFTVAQVGVDYGRNGQGLPLPSRVVELYNQFNIRRMRIYDTDRDTLTALRGSNIELTVGILNPDLQPLAEDPAHANNWVRDNIMNYPDVKFRHVVVGNEVRPGKPDTQQYVPFVLQAMQNIYNAISPLQRDIKVTTAVDTEIIDPASNFPPENGRFRPEVAPYLDPIVRFLVDTNAPLFANIYPYFAYLGAPDTIDLQYALLNPDYPGIDTPSGNYKNLFFALLDTPPPEVRGGESGWSSRRGPPPGLASTDAAGDGDVANIENARAYVNNLIQAVKNGTPRRPGQPIETYIFAMFDENLKPGNEEERNFGLFTPGGEPKYPVNFN</sequence>
<dbReference type="InterPro" id="IPR044965">
    <property type="entry name" value="Glyco_hydro_17_plant"/>
</dbReference>
<accession>A0A830B2R8</accession>
<evidence type="ECO:0000256" key="5">
    <source>
        <dbReference type="SAM" id="MobiDB-lite"/>
    </source>
</evidence>
<dbReference type="AlphaFoldDB" id="A0A830B2R8"/>
<gene>
    <name evidence="7" type="ORF">PHJA_000286000</name>
</gene>
<evidence type="ECO:0000313" key="8">
    <source>
        <dbReference type="Proteomes" id="UP000653305"/>
    </source>
</evidence>
<keyword evidence="6" id="KW-0732">Signal</keyword>
<protein>
    <submittedName>
        <fullName evidence="7">Glucan endo-1 3-beta-glucosidase acidic isoform pr-q</fullName>
    </submittedName>
</protein>
<dbReference type="Proteomes" id="UP000653305">
    <property type="component" value="Unassembled WGS sequence"/>
</dbReference>
<dbReference type="OrthoDB" id="881789at2759"/>
<dbReference type="GO" id="GO:0004553">
    <property type="term" value="F:hydrolase activity, hydrolyzing O-glycosyl compounds"/>
    <property type="evidence" value="ECO:0007669"/>
    <property type="project" value="InterPro"/>
</dbReference>
<evidence type="ECO:0000256" key="3">
    <source>
        <dbReference type="ARBA" id="ARBA00023295"/>
    </source>
</evidence>
<dbReference type="Pfam" id="PF00332">
    <property type="entry name" value="Glyco_hydro_17"/>
    <property type="match status" value="1"/>
</dbReference>
<dbReference type="FunFam" id="3.20.20.80:FF:000010">
    <property type="entry name" value="glucan endo-1,3-beta-glucosidase, basic"/>
    <property type="match status" value="1"/>
</dbReference>
<comment type="similarity">
    <text evidence="1 4">Belongs to the glycosyl hydrolase 17 family.</text>
</comment>